<accession>A0A7W7SCE9</accession>
<proteinExistence type="predicted"/>
<evidence type="ECO:0000313" key="2">
    <source>
        <dbReference type="EMBL" id="MBB4947482.1"/>
    </source>
</evidence>
<sequence>MELGIAQQEGTDPFWYCEIDPLDALFLGSAWPGKFHDEFEFANARDAWLRLLQGTVHGQGIRTFVHEVVATSRELGLPVDDGQLMLAVADRLEAAGLDRRRLPLRLLPGQALEEHRAVRGPAPDLRFPEPPEDAQERVERFWQRSPEDSWEETPLAVLRSGLHRLQDAGLPVEQESCMLLSALYRALLAKPGEPLESLPEHAMAWAFSLDETSTLLPVVDLLAIAPIQGLSTDEVLGRLFAIPAFTETIPSAALLWTSSPGLALPRLAFELGVSEVSTLAAELTPDMLDWVGMHTRMRLNVAAHEGANEAENTADDESAEDLAVRRAAVRSTVLDKIRKKSDGAASSQREPDRPVERIWNADGSSLVRIPTDTAQGQEMRKAVEGQRKAFQEKFGREPGPDDPLFFDPDADEPTPITREYFDNVLLEMADHAAEKGLDPAPLHAWREVGYVVTAETRGMFTTAEVLAFNRAVARYQQDEQ</sequence>
<name>A0A7W7SCE9_9ACTN</name>
<dbReference type="AlphaFoldDB" id="A0A7W7SCE9"/>
<evidence type="ECO:0000313" key="3">
    <source>
        <dbReference type="Proteomes" id="UP000573327"/>
    </source>
</evidence>
<dbReference type="Proteomes" id="UP000573327">
    <property type="component" value="Unassembled WGS sequence"/>
</dbReference>
<evidence type="ECO:0000256" key="1">
    <source>
        <dbReference type="SAM" id="MobiDB-lite"/>
    </source>
</evidence>
<keyword evidence="3" id="KW-1185">Reference proteome</keyword>
<dbReference type="EMBL" id="JACHJR010000001">
    <property type="protein sequence ID" value="MBB4947482.1"/>
    <property type="molecule type" value="Genomic_DNA"/>
</dbReference>
<dbReference type="RefSeq" id="WP_184915517.1">
    <property type="nucleotide sequence ID" value="NZ_JACHJR010000001.1"/>
</dbReference>
<protein>
    <submittedName>
        <fullName evidence="2">Uncharacterized protein</fullName>
    </submittedName>
</protein>
<organism evidence="2 3">
    <name type="scientific">Kitasatospora gansuensis</name>
    <dbReference type="NCBI Taxonomy" id="258050"/>
    <lineage>
        <taxon>Bacteria</taxon>
        <taxon>Bacillati</taxon>
        <taxon>Actinomycetota</taxon>
        <taxon>Actinomycetes</taxon>
        <taxon>Kitasatosporales</taxon>
        <taxon>Streptomycetaceae</taxon>
        <taxon>Kitasatospora</taxon>
    </lineage>
</organism>
<feature type="region of interest" description="Disordered" evidence="1">
    <location>
        <begin position="393"/>
        <end position="413"/>
    </location>
</feature>
<reference evidence="2 3" key="1">
    <citation type="submission" date="2020-08" db="EMBL/GenBank/DDBJ databases">
        <title>Sequencing the genomes of 1000 actinobacteria strains.</title>
        <authorList>
            <person name="Klenk H.-P."/>
        </authorList>
    </citation>
    <scope>NUCLEOTIDE SEQUENCE [LARGE SCALE GENOMIC DNA]</scope>
    <source>
        <strain evidence="2 3">DSM 44786</strain>
    </source>
</reference>
<comment type="caution">
    <text evidence="2">The sequence shown here is derived from an EMBL/GenBank/DDBJ whole genome shotgun (WGS) entry which is preliminary data.</text>
</comment>
<gene>
    <name evidence="2" type="ORF">F4556_003017</name>
</gene>